<name>A0A0F9ABU7_9ZZZZ</name>
<evidence type="ECO:0000256" key="2">
    <source>
        <dbReference type="ARBA" id="ARBA00022679"/>
    </source>
</evidence>
<proteinExistence type="predicted"/>
<evidence type="ECO:0000256" key="1">
    <source>
        <dbReference type="ARBA" id="ARBA00001946"/>
    </source>
</evidence>
<keyword evidence="2" id="KW-0808">Transferase</keyword>
<sequence length="163" mass="18224">MHGKNRYLAKKLSNLDFTDLDSKQKAVETALRKYSQKPHRYSKIINEAMEYSLFAGGKRFRPVLLLMSYEAFNADYETALPCACGIEYIHTYSLIHDDLPSIDNDDFRRGEPTCHKKYGEAIALLAGDALFAQAFDLIASQQKASQPVLVSIIKELAQASGAS</sequence>
<dbReference type="InterPro" id="IPR008949">
    <property type="entry name" value="Isoprenoid_synthase_dom_sf"/>
</dbReference>
<gene>
    <name evidence="6" type="ORF">LCGC14_2931330</name>
</gene>
<dbReference type="InterPro" id="IPR000092">
    <property type="entry name" value="Polyprenyl_synt"/>
</dbReference>
<dbReference type="Gene3D" id="1.10.600.10">
    <property type="entry name" value="Farnesyl Diphosphate Synthase"/>
    <property type="match status" value="1"/>
</dbReference>
<dbReference type="EMBL" id="LAZR01058522">
    <property type="protein sequence ID" value="KKK69706.1"/>
    <property type="molecule type" value="Genomic_DNA"/>
</dbReference>
<accession>A0A0F9ABU7</accession>
<dbReference type="SUPFAM" id="SSF48576">
    <property type="entry name" value="Terpenoid synthases"/>
    <property type="match status" value="1"/>
</dbReference>
<dbReference type="GO" id="GO:0004659">
    <property type="term" value="F:prenyltransferase activity"/>
    <property type="evidence" value="ECO:0007669"/>
    <property type="project" value="InterPro"/>
</dbReference>
<comment type="caution">
    <text evidence="6">The sequence shown here is derived from an EMBL/GenBank/DDBJ whole genome shotgun (WGS) entry which is preliminary data.</text>
</comment>
<organism evidence="6">
    <name type="scientific">marine sediment metagenome</name>
    <dbReference type="NCBI Taxonomy" id="412755"/>
    <lineage>
        <taxon>unclassified sequences</taxon>
        <taxon>metagenomes</taxon>
        <taxon>ecological metagenomes</taxon>
    </lineage>
</organism>
<dbReference type="InterPro" id="IPR033749">
    <property type="entry name" value="Polyprenyl_synt_CS"/>
</dbReference>
<keyword evidence="3" id="KW-0479">Metal-binding</keyword>
<feature type="non-terminal residue" evidence="6">
    <location>
        <position position="163"/>
    </location>
</feature>
<reference evidence="6" key="1">
    <citation type="journal article" date="2015" name="Nature">
        <title>Complex archaea that bridge the gap between prokaryotes and eukaryotes.</title>
        <authorList>
            <person name="Spang A."/>
            <person name="Saw J.H."/>
            <person name="Jorgensen S.L."/>
            <person name="Zaremba-Niedzwiedzka K."/>
            <person name="Martijn J."/>
            <person name="Lind A.E."/>
            <person name="van Eijk R."/>
            <person name="Schleper C."/>
            <person name="Guy L."/>
            <person name="Ettema T.J."/>
        </authorList>
    </citation>
    <scope>NUCLEOTIDE SEQUENCE</scope>
</reference>
<evidence type="ECO:0000313" key="6">
    <source>
        <dbReference type="EMBL" id="KKK69706.1"/>
    </source>
</evidence>
<dbReference type="PANTHER" id="PTHR43281">
    <property type="entry name" value="FARNESYL DIPHOSPHATE SYNTHASE"/>
    <property type="match status" value="1"/>
</dbReference>
<protein>
    <recommendedName>
        <fullName evidence="7">Polyprenyl synthetase</fullName>
    </recommendedName>
</protein>
<keyword evidence="5" id="KW-0414">Isoprene biosynthesis</keyword>
<dbReference type="GO" id="GO:0008299">
    <property type="term" value="P:isoprenoid biosynthetic process"/>
    <property type="evidence" value="ECO:0007669"/>
    <property type="project" value="UniProtKB-KW"/>
</dbReference>
<keyword evidence="4" id="KW-0460">Magnesium</keyword>
<dbReference type="PROSITE" id="PS00723">
    <property type="entry name" value="POLYPRENYL_SYNTHASE_1"/>
    <property type="match status" value="1"/>
</dbReference>
<dbReference type="PANTHER" id="PTHR43281:SF1">
    <property type="entry name" value="FARNESYL DIPHOSPHATE SYNTHASE"/>
    <property type="match status" value="1"/>
</dbReference>
<dbReference type="GO" id="GO:0046872">
    <property type="term" value="F:metal ion binding"/>
    <property type="evidence" value="ECO:0007669"/>
    <property type="project" value="UniProtKB-KW"/>
</dbReference>
<dbReference type="Pfam" id="PF00348">
    <property type="entry name" value="polyprenyl_synt"/>
    <property type="match status" value="1"/>
</dbReference>
<evidence type="ECO:0008006" key="7">
    <source>
        <dbReference type="Google" id="ProtNLM"/>
    </source>
</evidence>
<comment type="cofactor">
    <cofactor evidence="1">
        <name>Mg(2+)</name>
        <dbReference type="ChEBI" id="CHEBI:18420"/>
    </cofactor>
</comment>
<evidence type="ECO:0000256" key="4">
    <source>
        <dbReference type="ARBA" id="ARBA00022842"/>
    </source>
</evidence>
<evidence type="ECO:0000256" key="3">
    <source>
        <dbReference type="ARBA" id="ARBA00022723"/>
    </source>
</evidence>
<dbReference type="AlphaFoldDB" id="A0A0F9ABU7"/>
<evidence type="ECO:0000256" key="5">
    <source>
        <dbReference type="ARBA" id="ARBA00023229"/>
    </source>
</evidence>